<protein>
    <submittedName>
        <fullName evidence="2">HD-GYP domain-containing protein</fullName>
        <ecNumber evidence="2">3.1.4.-</ecNumber>
    </submittedName>
</protein>
<accession>A0ABV8MQB7</accession>
<keyword evidence="2" id="KW-0378">Hydrolase</keyword>
<feature type="domain" description="HD-GYP" evidence="1">
    <location>
        <begin position="140"/>
        <end position="336"/>
    </location>
</feature>
<comment type="caution">
    <text evidence="2">The sequence shown here is derived from an EMBL/GenBank/DDBJ whole genome shotgun (WGS) entry which is preliminary data.</text>
</comment>
<dbReference type="SUPFAM" id="SSF109604">
    <property type="entry name" value="HD-domain/PDEase-like"/>
    <property type="match status" value="1"/>
</dbReference>
<reference evidence="3" key="1">
    <citation type="journal article" date="2019" name="Int. J. Syst. Evol. Microbiol.">
        <title>The Global Catalogue of Microorganisms (GCM) 10K type strain sequencing project: providing services to taxonomists for standard genome sequencing and annotation.</title>
        <authorList>
            <consortium name="The Broad Institute Genomics Platform"/>
            <consortium name="The Broad Institute Genome Sequencing Center for Infectious Disease"/>
            <person name="Wu L."/>
            <person name="Ma J."/>
        </authorList>
    </citation>
    <scope>NUCLEOTIDE SEQUENCE [LARGE SCALE GENOMIC DNA]</scope>
    <source>
        <strain evidence="3">LMG 29894</strain>
    </source>
</reference>
<dbReference type="InterPro" id="IPR037522">
    <property type="entry name" value="HD_GYP_dom"/>
</dbReference>
<dbReference type="Pfam" id="PF11871">
    <property type="entry name" value="DUF3391"/>
    <property type="match status" value="1"/>
</dbReference>
<dbReference type="PROSITE" id="PS51832">
    <property type="entry name" value="HD_GYP"/>
    <property type="match status" value="1"/>
</dbReference>
<dbReference type="InterPro" id="IPR021812">
    <property type="entry name" value="DUF3391"/>
</dbReference>
<dbReference type="EMBL" id="JBHSBU010000001">
    <property type="protein sequence ID" value="MFC4159323.1"/>
    <property type="molecule type" value="Genomic_DNA"/>
</dbReference>
<gene>
    <name evidence="2" type="ORF">ACFOW7_08130</name>
</gene>
<dbReference type="GO" id="GO:0016787">
    <property type="term" value="F:hydrolase activity"/>
    <property type="evidence" value="ECO:0007669"/>
    <property type="project" value="UniProtKB-KW"/>
</dbReference>
<dbReference type="Pfam" id="PF13487">
    <property type="entry name" value="HD_5"/>
    <property type="match status" value="1"/>
</dbReference>
<proteinExistence type="predicted"/>
<sequence length="404" mass="45119">MIKHIPVSELKVGMYIHDLGIDWLAHPFMLKSFLLHSERDLQTIMQCGIRSVDIDTERGLDLTAAPPRVELDAVAHSQLISLASATSPLPAQVSLSEEIGRARALKQQASRVTRQIMQDARLGRVIQLEPLEQLVDELTASLLRHPGALISLLQVKRRDEYTFLHSLSVGVLLIAFGQSLGFDEATVRQLGLGGLLHDTGKALIPDEILNKPGPLSVEEFAIVQRHPNDGHALLQRSPDVGPIPLRITLHHHERCDGSGYPDRLSGEAIDTPTRMAAIVDVYDAMTSERHYHRPQAPTEVLRYLFEASPQHFDATLVKAFMRCVGIYPVGSLVLLDSQRLAVVVEHNHSNLICPKVRAIYDTRQMRYITPQDIDLARSVGHGGADSILRHENPEKWQIDPYRFL</sequence>
<dbReference type="SMART" id="SM00471">
    <property type="entry name" value="HDc"/>
    <property type="match status" value="1"/>
</dbReference>
<dbReference type="Proteomes" id="UP001595791">
    <property type="component" value="Unassembled WGS sequence"/>
</dbReference>
<organism evidence="2 3">
    <name type="scientific">Chitinimonas lacunae</name>
    <dbReference type="NCBI Taxonomy" id="1963018"/>
    <lineage>
        <taxon>Bacteria</taxon>
        <taxon>Pseudomonadati</taxon>
        <taxon>Pseudomonadota</taxon>
        <taxon>Betaproteobacteria</taxon>
        <taxon>Neisseriales</taxon>
        <taxon>Chitinibacteraceae</taxon>
        <taxon>Chitinimonas</taxon>
    </lineage>
</organism>
<dbReference type="Gene3D" id="1.10.3210.10">
    <property type="entry name" value="Hypothetical protein af1432"/>
    <property type="match status" value="1"/>
</dbReference>
<evidence type="ECO:0000313" key="2">
    <source>
        <dbReference type="EMBL" id="MFC4159323.1"/>
    </source>
</evidence>
<dbReference type="RefSeq" id="WP_378162960.1">
    <property type="nucleotide sequence ID" value="NZ_JBHSBU010000001.1"/>
</dbReference>
<dbReference type="EC" id="3.1.4.-" evidence="2"/>
<name>A0ABV8MQB7_9NEIS</name>
<evidence type="ECO:0000313" key="3">
    <source>
        <dbReference type="Proteomes" id="UP001595791"/>
    </source>
</evidence>
<dbReference type="PANTHER" id="PTHR43155:SF2">
    <property type="entry name" value="CYCLIC DI-GMP PHOSPHODIESTERASE PA4108"/>
    <property type="match status" value="1"/>
</dbReference>
<evidence type="ECO:0000259" key="1">
    <source>
        <dbReference type="PROSITE" id="PS51832"/>
    </source>
</evidence>
<keyword evidence="3" id="KW-1185">Reference proteome</keyword>
<dbReference type="CDD" id="cd00077">
    <property type="entry name" value="HDc"/>
    <property type="match status" value="1"/>
</dbReference>
<dbReference type="InterPro" id="IPR003607">
    <property type="entry name" value="HD/PDEase_dom"/>
</dbReference>
<dbReference type="PANTHER" id="PTHR43155">
    <property type="entry name" value="CYCLIC DI-GMP PHOSPHODIESTERASE PA4108-RELATED"/>
    <property type="match status" value="1"/>
</dbReference>